<dbReference type="Gene3D" id="3.90.550.20">
    <property type="match status" value="1"/>
</dbReference>
<evidence type="ECO:0000313" key="1">
    <source>
        <dbReference type="EMBL" id="XAM40654.1"/>
    </source>
</evidence>
<dbReference type="SUPFAM" id="SSF53448">
    <property type="entry name" value="Nucleotide-diphospho-sugar transferases"/>
    <property type="match status" value="1"/>
</dbReference>
<proteinExistence type="predicted"/>
<dbReference type="Proteomes" id="UP001477947">
    <property type="component" value="Chromosome"/>
</dbReference>
<protein>
    <recommendedName>
        <fullName evidence="3">Capsular polysaccharide synthesis protein</fullName>
    </recommendedName>
</protein>
<evidence type="ECO:0000313" key="2">
    <source>
        <dbReference type="Proteomes" id="UP001477947"/>
    </source>
</evidence>
<dbReference type="RefSeq" id="WP_343338754.1">
    <property type="nucleotide sequence ID" value="NZ_CP154622.1"/>
</dbReference>
<sequence length="334" mass="40390">MGNSLYDKLKKRIAMIKIDLINDINYYPKLLLIIRFINNCTFKGKLLKSLNQWSLQKKHKLIMDYLEKEYNHIFEKFKEEKDIEETINDLPIWVCWLQGEENAPKLVKNCIRSIRRHSKNHKVILITQNNYSNYIDIPQYIVEKFNSKKISSAHFSDIIRMMLIRDYGGLWLDATVYCKTDIPEEILNSSLFSCKSIRQKSNYISEYQWTSFILGGRKNGLFYRFMVDFYLEYWKKEEVAIDYLFMDYVVVLARKNIKEIDAQIENIPINNLDRDYLAVIFNNKFQDKEYKEFISNDTYFYKLSWREKFKYISDDGGKTFYYVFLNEFDKYFDL</sequence>
<keyword evidence="2" id="KW-1185">Reference proteome</keyword>
<dbReference type="InterPro" id="IPR029044">
    <property type="entry name" value="Nucleotide-diphossugar_trans"/>
</dbReference>
<name>A0ABZ3FBB8_9FIRM</name>
<organism evidence="1 2">
    <name type="scientific">Terrisporobacter petrolearius</name>
    <dbReference type="NCBI Taxonomy" id="1460447"/>
    <lineage>
        <taxon>Bacteria</taxon>
        <taxon>Bacillati</taxon>
        <taxon>Bacillota</taxon>
        <taxon>Clostridia</taxon>
        <taxon>Peptostreptococcales</taxon>
        <taxon>Peptostreptococcaceae</taxon>
        <taxon>Terrisporobacter</taxon>
    </lineage>
</organism>
<dbReference type="Pfam" id="PF05704">
    <property type="entry name" value="Caps_synth"/>
    <property type="match status" value="1"/>
</dbReference>
<evidence type="ECO:0008006" key="3">
    <source>
        <dbReference type="Google" id="ProtNLM"/>
    </source>
</evidence>
<dbReference type="EMBL" id="CP154622">
    <property type="protein sequence ID" value="XAM40654.1"/>
    <property type="molecule type" value="Genomic_DNA"/>
</dbReference>
<dbReference type="InterPro" id="IPR008441">
    <property type="entry name" value="AfumC-like_glycosyl_Trfase"/>
</dbReference>
<gene>
    <name evidence="1" type="ORF">TPELB_09640</name>
</gene>
<reference evidence="1 2" key="1">
    <citation type="submission" date="2024-04" db="EMBL/GenBank/DDBJ databases">
        <title>Isolation and characterization of novel acetogenic strains of the genera Terrisporobacter and Acetoanaerobium.</title>
        <authorList>
            <person name="Boeer T."/>
            <person name="Schueler M.A."/>
            <person name="Lueschen A."/>
            <person name="Eysell L."/>
            <person name="Droege J."/>
            <person name="Heinemann M."/>
            <person name="Engelhardt L."/>
            <person name="Basen M."/>
            <person name="Daniel R."/>
        </authorList>
    </citation>
    <scope>NUCLEOTIDE SEQUENCE [LARGE SCALE GENOMIC DNA]</scope>
    <source>
        <strain evidence="1 2">ELB</strain>
    </source>
</reference>
<accession>A0ABZ3FBB8</accession>